<dbReference type="CDD" id="cd01948">
    <property type="entry name" value="EAL"/>
    <property type="match status" value="1"/>
</dbReference>
<dbReference type="InterPro" id="IPR001633">
    <property type="entry name" value="EAL_dom"/>
</dbReference>
<feature type="domain" description="GGDEF" evidence="2">
    <location>
        <begin position="172"/>
        <end position="306"/>
    </location>
</feature>
<proteinExistence type="predicted"/>
<evidence type="ECO:0000313" key="3">
    <source>
        <dbReference type="EMBL" id="UTW03216.1"/>
    </source>
</evidence>
<dbReference type="InterPro" id="IPR029787">
    <property type="entry name" value="Nucleotide_cyclase"/>
</dbReference>
<evidence type="ECO:0000313" key="4">
    <source>
        <dbReference type="Proteomes" id="UP001059950"/>
    </source>
</evidence>
<dbReference type="SUPFAM" id="SSF141868">
    <property type="entry name" value="EAL domain-like"/>
    <property type="match status" value="1"/>
</dbReference>
<evidence type="ECO:0000259" key="2">
    <source>
        <dbReference type="PROSITE" id="PS50887"/>
    </source>
</evidence>
<dbReference type="PANTHER" id="PTHR33121">
    <property type="entry name" value="CYCLIC DI-GMP PHOSPHODIESTERASE PDEF"/>
    <property type="match status" value="1"/>
</dbReference>
<protein>
    <submittedName>
        <fullName evidence="3">EAL domain-containing protein</fullName>
    </submittedName>
</protein>
<dbReference type="SMART" id="SM00267">
    <property type="entry name" value="GGDEF"/>
    <property type="match status" value="1"/>
</dbReference>
<dbReference type="Proteomes" id="UP001059950">
    <property type="component" value="Chromosome"/>
</dbReference>
<dbReference type="InterPro" id="IPR000160">
    <property type="entry name" value="GGDEF_dom"/>
</dbReference>
<reference evidence="3" key="1">
    <citation type="submission" date="2021-04" db="EMBL/GenBank/DDBJ databases">
        <title>Oceanospirillales bacteria with DddD are important DMSP degraders in coastal seawater.</title>
        <authorList>
            <person name="Liu J."/>
        </authorList>
    </citation>
    <scope>NUCLEOTIDE SEQUENCE</scope>
    <source>
        <strain evidence="3">GY6</strain>
    </source>
</reference>
<dbReference type="Pfam" id="PF00563">
    <property type="entry name" value="EAL"/>
    <property type="match status" value="1"/>
</dbReference>
<dbReference type="Gene3D" id="3.40.50.2300">
    <property type="match status" value="1"/>
</dbReference>
<dbReference type="PANTHER" id="PTHR33121:SF70">
    <property type="entry name" value="SIGNALING PROTEIN YKOW"/>
    <property type="match status" value="1"/>
</dbReference>
<organism evidence="3 4">
    <name type="scientific">Amphritea atlantica</name>
    <dbReference type="NCBI Taxonomy" id="355243"/>
    <lineage>
        <taxon>Bacteria</taxon>
        <taxon>Pseudomonadati</taxon>
        <taxon>Pseudomonadota</taxon>
        <taxon>Gammaproteobacteria</taxon>
        <taxon>Oceanospirillales</taxon>
        <taxon>Oceanospirillaceae</taxon>
        <taxon>Amphritea</taxon>
    </lineage>
</organism>
<dbReference type="SUPFAM" id="SSF52172">
    <property type="entry name" value="CheY-like"/>
    <property type="match status" value="1"/>
</dbReference>
<evidence type="ECO:0000259" key="1">
    <source>
        <dbReference type="PROSITE" id="PS50883"/>
    </source>
</evidence>
<dbReference type="InterPro" id="IPR011006">
    <property type="entry name" value="CheY-like_superfamily"/>
</dbReference>
<dbReference type="InterPro" id="IPR050706">
    <property type="entry name" value="Cyclic-di-GMP_PDE-like"/>
</dbReference>
<feature type="domain" description="EAL" evidence="1">
    <location>
        <begin position="315"/>
        <end position="570"/>
    </location>
</feature>
<dbReference type="Gene3D" id="3.20.20.450">
    <property type="entry name" value="EAL domain"/>
    <property type="match status" value="1"/>
</dbReference>
<dbReference type="NCBIfam" id="TIGR00254">
    <property type="entry name" value="GGDEF"/>
    <property type="match status" value="1"/>
</dbReference>
<dbReference type="PROSITE" id="PS50883">
    <property type="entry name" value="EAL"/>
    <property type="match status" value="1"/>
</dbReference>
<name>A0ABY5GWH2_9GAMM</name>
<dbReference type="Gene3D" id="3.30.70.270">
    <property type="match status" value="1"/>
</dbReference>
<dbReference type="SMART" id="SM00052">
    <property type="entry name" value="EAL"/>
    <property type="match status" value="1"/>
</dbReference>
<gene>
    <name evidence="3" type="ORF">KDX31_18120</name>
</gene>
<sequence length="580" mass="66002">MLSVASSGPACIECLIVDSCGVDTSEIVKRLQQQQCCIQQCSFDQTSERLEHTDIDLIFLHTCFTDTNALSELHYLRQQYPHIPVILFDQELNAERIDESMLWRASDYISTARLTDDVLQRVLRYNLKVRQYDSEIERLNQQDPLTGMINRQQFYKELSERLKLLRKGEPSKHFALISIDLDGFRRFNNINGYSAGDIVVKEMSKRLSELAPGLISRQGNDEFIMLLEAPVDASLTHQTTQLCIQLLHRLTDPYNYNDLEVILPCSIGAALAPQHSCEPDTLINQATQARVKAKETSSCSYIIFDNKNSLSNDSHVAIESDLINAIRRNEFELFYQPRIDILSGKIIGAEGLIRWRHPEKGLIYPDLFIPTAERTGLIVPIGYWVIQQAGEDIQRLQASGLEIKRLSINLSFRQFQDSYLCRTIQRLIEKYAIDTSILEFELTESALFNNELHVREGIEELHKLGINFSLDDFGTGYSSFSLLQKLPISSLKIDRSFVSGIHNNNPDDREIVKALIRLALSLNKEIIAEGVETAQQLSFLASFGCHQAQGYLYSKPVPFAEFKDLLQHGYQLTTESAVNL</sequence>
<dbReference type="CDD" id="cd01949">
    <property type="entry name" value="GGDEF"/>
    <property type="match status" value="1"/>
</dbReference>
<dbReference type="PROSITE" id="PS50887">
    <property type="entry name" value="GGDEF"/>
    <property type="match status" value="1"/>
</dbReference>
<dbReference type="SUPFAM" id="SSF55073">
    <property type="entry name" value="Nucleotide cyclase"/>
    <property type="match status" value="1"/>
</dbReference>
<keyword evidence="4" id="KW-1185">Reference proteome</keyword>
<dbReference type="EMBL" id="CP073344">
    <property type="protein sequence ID" value="UTW03216.1"/>
    <property type="molecule type" value="Genomic_DNA"/>
</dbReference>
<dbReference type="InterPro" id="IPR035919">
    <property type="entry name" value="EAL_sf"/>
</dbReference>
<accession>A0ABY5GWH2</accession>
<dbReference type="InterPro" id="IPR043128">
    <property type="entry name" value="Rev_trsase/Diguanyl_cyclase"/>
</dbReference>
<dbReference type="Pfam" id="PF00990">
    <property type="entry name" value="GGDEF"/>
    <property type="match status" value="1"/>
</dbReference>